<dbReference type="PANTHER" id="PTHR45790:SF1">
    <property type="entry name" value="SIROHEME SYNTHASE"/>
    <property type="match status" value="1"/>
</dbReference>
<evidence type="ECO:0000256" key="5">
    <source>
        <dbReference type="ARBA" id="ARBA00022679"/>
    </source>
</evidence>
<dbReference type="InterPro" id="IPR014777">
    <property type="entry name" value="4pyrrole_Mease_sub1"/>
</dbReference>
<dbReference type="PROSITE" id="PS00839">
    <property type="entry name" value="SUMT_1"/>
    <property type="match status" value="1"/>
</dbReference>
<dbReference type="GO" id="GO:0019354">
    <property type="term" value="P:siroheme biosynthetic process"/>
    <property type="evidence" value="ECO:0007669"/>
    <property type="project" value="UniProtKB-UniPathway"/>
</dbReference>
<dbReference type="Pfam" id="PF00590">
    <property type="entry name" value="TP_methylase"/>
    <property type="match status" value="1"/>
</dbReference>
<keyword evidence="8" id="KW-0456">Lyase</keyword>
<evidence type="ECO:0000256" key="2">
    <source>
        <dbReference type="ARBA" id="ARBA00012162"/>
    </source>
</evidence>
<dbReference type="GO" id="GO:0032259">
    <property type="term" value="P:methylation"/>
    <property type="evidence" value="ECO:0007669"/>
    <property type="project" value="UniProtKB-KW"/>
</dbReference>
<proteinExistence type="inferred from homology"/>
<comment type="caution">
    <text evidence="14">The sequence shown here is derived from an EMBL/GenBank/DDBJ whole genome shotgun (WGS) entry which is preliminary data.</text>
</comment>
<keyword evidence="15" id="KW-1185">Reference proteome</keyword>
<comment type="pathway">
    <text evidence="11">Porphyrin-containing compound metabolism; siroheme biosynthesis; precorrin-2 from uroporphyrinogen III: step 1/1.</text>
</comment>
<dbReference type="FunFam" id="3.40.1010.10:FF:000001">
    <property type="entry name" value="Siroheme synthase"/>
    <property type="match status" value="1"/>
</dbReference>
<organism evidence="14 15">
    <name type="scientific">Alteromonas confluentis</name>
    <dbReference type="NCBI Taxonomy" id="1656094"/>
    <lineage>
        <taxon>Bacteria</taxon>
        <taxon>Pseudomonadati</taxon>
        <taxon>Pseudomonadota</taxon>
        <taxon>Gammaproteobacteria</taxon>
        <taxon>Alteromonadales</taxon>
        <taxon>Alteromonadaceae</taxon>
        <taxon>Alteromonas/Salinimonas group</taxon>
        <taxon>Alteromonas</taxon>
    </lineage>
</organism>
<protein>
    <recommendedName>
        <fullName evidence="2">uroporphyrinogen-III C-methyltransferase</fullName>
        <ecNumber evidence="2">2.1.1.107</ecNumber>
    </recommendedName>
</protein>
<comment type="similarity">
    <text evidence="1">Belongs to the precorrin methyltransferase family.</text>
</comment>
<evidence type="ECO:0000313" key="14">
    <source>
        <dbReference type="EMBL" id="OFC72006.1"/>
    </source>
</evidence>
<gene>
    <name evidence="14" type="ORF">BFC18_04695</name>
</gene>
<dbReference type="GO" id="GO:0016829">
    <property type="term" value="F:lyase activity"/>
    <property type="evidence" value="ECO:0007669"/>
    <property type="project" value="UniProtKB-KW"/>
</dbReference>
<evidence type="ECO:0000256" key="6">
    <source>
        <dbReference type="ARBA" id="ARBA00022691"/>
    </source>
</evidence>
<keyword evidence="10" id="KW-0511">Multifunctional enzyme</keyword>
<dbReference type="InterPro" id="IPR003043">
    <property type="entry name" value="Uropor_MeTrfase_CS"/>
</dbReference>
<keyword evidence="4 14" id="KW-0489">Methyltransferase</keyword>
<dbReference type="EC" id="2.1.1.107" evidence="2"/>
<dbReference type="Gene3D" id="3.30.950.10">
    <property type="entry name" value="Methyltransferase, Cobalt-precorrin-4 Transmethylase, Domain 2"/>
    <property type="match status" value="1"/>
</dbReference>
<dbReference type="STRING" id="1656094.BFC18_04695"/>
<dbReference type="PANTHER" id="PTHR45790">
    <property type="entry name" value="SIROHEME SYNTHASE-RELATED"/>
    <property type="match status" value="1"/>
</dbReference>
<dbReference type="UniPathway" id="UPA00262">
    <property type="reaction ID" value="UER00211"/>
</dbReference>
<evidence type="ECO:0000256" key="1">
    <source>
        <dbReference type="ARBA" id="ARBA00005879"/>
    </source>
</evidence>
<evidence type="ECO:0000256" key="10">
    <source>
        <dbReference type="ARBA" id="ARBA00023268"/>
    </source>
</evidence>
<dbReference type="NCBIfam" id="NF004790">
    <property type="entry name" value="PRK06136.1"/>
    <property type="match status" value="1"/>
</dbReference>
<dbReference type="EMBL" id="MDHN01000008">
    <property type="protein sequence ID" value="OFC72006.1"/>
    <property type="molecule type" value="Genomic_DNA"/>
</dbReference>
<evidence type="ECO:0000256" key="7">
    <source>
        <dbReference type="ARBA" id="ARBA00023002"/>
    </source>
</evidence>
<dbReference type="InterPro" id="IPR014776">
    <property type="entry name" value="4pyrrole_Mease_sub2"/>
</dbReference>
<evidence type="ECO:0000256" key="9">
    <source>
        <dbReference type="ARBA" id="ARBA00023244"/>
    </source>
</evidence>
<keyword evidence="6" id="KW-0949">S-adenosyl-L-methionine</keyword>
<dbReference type="GO" id="GO:0009236">
    <property type="term" value="P:cobalamin biosynthetic process"/>
    <property type="evidence" value="ECO:0007669"/>
    <property type="project" value="UniProtKB-KW"/>
</dbReference>
<dbReference type="InterPro" id="IPR006366">
    <property type="entry name" value="CobA/CysG_C"/>
</dbReference>
<keyword evidence="3" id="KW-0169">Cobalamin biosynthesis</keyword>
<evidence type="ECO:0000256" key="11">
    <source>
        <dbReference type="ARBA" id="ARBA00025705"/>
    </source>
</evidence>
<dbReference type="AlphaFoldDB" id="A0A1E7ZES9"/>
<dbReference type="FunFam" id="3.30.950.10:FF:000001">
    <property type="entry name" value="Siroheme synthase"/>
    <property type="match status" value="1"/>
</dbReference>
<dbReference type="GO" id="GO:0016491">
    <property type="term" value="F:oxidoreductase activity"/>
    <property type="evidence" value="ECO:0007669"/>
    <property type="project" value="UniProtKB-KW"/>
</dbReference>
<name>A0A1E7ZES9_9ALTE</name>
<keyword evidence="7" id="KW-0560">Oxidoreductase</keyword>
<sequence length="296" mass="31961">MINLAINKLPQLFFRKRVSFANKHDVAHRNDAQTAQSGKQQGQVYIIGAGPGDAELLTIKAWKCLQQADIVLFDWLVDKSVIAEIPRHVKTEFVGKRAGKHSMHQDDICKRVVELAASGLNVVRLKGGDPAIFARTCEETQALEAAGIPFAIVPGITAASGASAYTGIPLTERDCAQSVTFTTASFKDQDKMPDWPALAETMQRQTVVIYMGLSRLKRISDELISAGIRETFPVAVIENACTPNQQVVTSTVSSIAESVSAANLQGPALLIFGEVVKSRQQVSPALLQQVSHVAGI</sequence>
<dbReference type="Proteomes" id="UP000175691">
    <property type="component" value="Unassembled WGS sequence"/>
</dbReference>
<comment type="pathway">
    <text evidence="12">Cofactor biosynthesis; adenosylcobalamin biosynthesis; precorrin-2 from uroporphyrinogen III: step 1/1.</text>
</comment>
<evidence type="ECO:0000256" key="3">
    <source>
        <dbReference type="ARBA" id="ARBA00022573"/>
    </source>
</evidence>
<dbReference type="OrthoDB" id="9815856at2"/>
<dbReference type="RefSeq" id="WP_070123788.1">
    <property type="nucleotide sequence ID" value="NZ_MDHN01000008.1"/>
</dbReference>
<dbReference type="SUPFAM" id="SSF53790">
    <property type="entry name" value="Tetrapyrrole methylase"/>
    <property type="match status" value="1"/>
</dbReference>
<keyword evidence="9" id="KW-0627">Porphyrin biosynthesis</keyword>
<evidence type="ECO:0000256" key="8">
    <source>
        <dbReference type="ARBA" id="ARBA00023239"/>
    </source>
</evidence>
<dbReference type="InterPro" id="IPR000878">
    <property type="entry name" value="4pyrrol_Mease"/>
</dbReference>
<dbReference type="InterPro" id="IPR035996">
    <property type="entry name" value="4pyrrol_Methylase_sf"/>
</dbReference>
<dbReference type="NCBIfam" id="TIGR01469">
    <property type="entry name" value="cobA_cysG_Cterm"/>
    <property type="match status" value="1"/>
</dbReference>
<evidence type="ECO:0000259" key="13">
    <source>
        <dbReference type="Pfam" id="PF00590"/>
    </source>
</evidence>
<feature type="domain" description="Tetrapyrrole methylase" evidence="13">
    <location>
        <begin position="44"/>
        <end position="255"/>
    </location>
</feature>
<accession>A0A1E7ZES9</accession>
<dbReference type="GO" id="GO:0004851">
    <property type="term" value="F:uroporphyrin-III C-methyltransferase activity"/>
    <property type="evidence" value="ECO:0007669"/>
    <property type="project" value="UniProtKB-EC"/>
</dbReference>
<evidence type="ECO:0000256" key="12">
    <source>
        <dbReference type="ARBA" id="ARBA00060548"/>
    </source>
</evidence>
<dbReference type="CDD" id="cd11642">
    <property type="entry name" value="SUMT"/>
    <property type="match status" value="1"/>
</dbReference>
<dbReference type="InterPro" id="IPR050161">
    <property type="entry name" value="Siro_Cobalamin_biosynth"/>
</dbReference>
<evidence type="ECO:0000256" key="4">
    <source>
        <dbReference type="ARBA" id="ARBA00022603"/>
    </source>
</evidence>
<dbReference type="Gene3D" id="3.40.1010.10">
    <property type="entry name" value="Cobalt-precorrin-4 Transmethylase, Domain 1"/>
    <property type="match status" value="1"/>
</dbReference>
<evidence type="ECO:0000313" key="15">
    <source>
        <dbReference type="Proteomes" id="UP000175691"/>
    </source>
</evidence>
<keyword evidence="5 14" id="KW-0808">Transferase</keyword>
<reference evidence="14 15" key="1">
    <citation type="submission" date="2016-08" db="EMBL/GenBank/DDBJ databases">
        <authorList>
            <person name="Seilhamer J.J."/>
        </authorList>
    </citation>
    <scope>NUCLEOTIDE SEQUENCE [LARGE SCALE GENOMIC DNA]</scope>
    <source>
        <strain evidence="14 15">KCTC 42603</strain>
    </source>
</reference>